<keyword evidence="1" id="KW-0472">Membrane</keyword>
<dbReference type="Proteomes" id="UP000008957">
    <property type="component" value="Chromosome"/>
</dbReference>
<keyword evidence="1" id="KW-1133">Transmembrane helix</keyword>
<organism evidence="2 3">
    <name type="scientific">Fretibacterium fastidiosum</name>
    <dbReference type="NCBI Taxonomy" id="651822"/>
    <lineage>
        <taxon>Bacteria</taxon>
        <taxon>Thermotogati</taxon>
        <taxon>Synergistota</taxon>
        <taxon>Synergistia</taxon>
        <taxon>Synergistales</taxon>
        <taxon>Aminobacteriaceae</taxon>
        <taxon>Fretibacterium</taxon>
    </lineage>
</organism>
<feature type="transmembrane region" description="Helical" evidence="1">
    <location>
        <begin position="53"/>
        <end position="84"/>
    </location>
</feature>
<reference evidence="2 3" key="2">
    <citation type="submission" date="2010-03" db="EMBL/GenBank/DDBJ databases">
        <authorList>
            <person name="Pajon A."/>
        </authorList>
    </citation>
    <scope>NUCLEOTIDE SEQUENCE [LARGE SCALE GENOMIC DNA]</scope>
    <source>
        <strain evidence="2 3">SGP1</strain>
    </source>
</reference>
<dbReference type="RefSeq" id="WP_015555789.1">
    <property type="nucleotide sequence ID" value="NC_021038.1"/>
</dbReference>
<keyword evidence="3" id="KW-1185">Reference proteome</keyword>
<dbReference type="Pfam" id="PF06177">
    <property type="entry name" value="QueT"/>
    <property type="match status" value="1"/>
</dbReference>
<dbReference type="AlphaFoldDB" id="A0AB94IV69"/>
<dbReference type="InterPro" id="IPR010387">
    <property type="entry name" value="QueT"/>
</dbReference>
<dbReference type="KEGG" id="sbr:SY1_00560"/>
<proteinExistence type="predicted"/>
<feature type="transmembrane region" description="Helical" evidence="1">
    <location>
        <begin position="120"/>
        <end position="140"/>
    </location>
</feature>
<protein>
    <submittedName>
        <fullName evidence="2">Predicted membrane protein</fullName>
    </submittedName>
</protein>
<dbReference type="PANTHER" id="PTHR40044">
    <property type="entry name" value="INTEGRAL MEMBRANE PROTEIN-RELATED"/>
    <property type="match status" value="1"/>
</dbReference>
<gene>
    <name evidence="2" type="ORF">SY1_00560</name>
</gene>
<feature type="transmembrane region" description="Helical" evidence="1">
    <location>
        <begin position="91"/>
        <end position="114"/>
    </location>
</feature>
<evidence type="ECO:0000313" key="2">
    <source>
        <dbReference type="EMBL" id="CBL27642.1"/>
    </source>
</evidence>
<evidence type="ECO:0000256" key="1">
    <source>
        <dbReference type="SAM" id="Phobius"/>
    </source>
</evidence>
<dbReference type="PANTHER" id="PTHR40044:SF1">
    <property type="entry name" value="INTEGRAL MEMBRANE PROTEIN"/>
    <property type="match status" value="1"/>
</dbReference>
<evidence type="ECO:0000313" key="3">
    <source>
        <dbReference type="Proteomes" id="UP000008957"/>
    </source>
</evidence>
<name>A0AB94IV69_9BACT</name>
<feature type="transmembrane region" description="Helical" evidence="1">
    <location>
        <begin position="12"/>
        <end position="33"/>
    </location>
</feature>
<keyword evidence="1" id="KW-0812">Transmembrane</keyword>
<dbReference type="PIRSF" id="PIRSF031501">
    <property type="entry name" value="QueT"/>
    <property type="match status" value="1"/>
</dbReference>
<reference evidence="3" key="1">
    <citation type="submission" date="2010-03" db="EMBL/GenBank/DDBJ databases">
        <title>The genome sequence of Synergistetes sp. SGP1.</title>
        <authorList>
            <consortium name="metaHIT consortium -- http://www.metahit.eu/"/>
            <person name="Pajon A."/>
            <person name="Turner K."/>
            <person name="Parkhill J."/>
            <person name="Wade W."/>
            <person name="Vartoukian S."/>
        </authorList>
    </citation>
    <scope>NUCLEOTIDE SEQUENCE [LARGE SCALE GENOMIC DNA]</scope>
    <source>
        <strain evidence="3">SGP1</strain>
    </source>
</reference>
<accession>A0AB94IV69</accession>
<dbReference type="EMBL" id="FP929056">
    <property type="protein sequence ID" value="CBL27642.1"/>
    <property type="molecule type" value="Genomic_DNA"/>
</dbReference>
<sequence length="162" mass="16403">MKTRTLASGAMIAALYAVLTVAVAPLSYGPVQFRVAEALTLLPLYLPEAVPGLFVGCFVANAFGGYGLIDMAAGSCATLLAAVLTRRASNLWLGALAPVLVNAIVVGGMLHLVAGAPLGLTALYVGAGEAGACFLVGIPLMRALIRQGILCGRHGAGIPSDR</sequence>